<feature type="region of interest" description="Disordered" evidence="1">
    <location>
        <begin position="300"/>
        <end position="319"/>
    </location>
</feature>
<dbReference type="Pfam" id="PF14267">
    <property type="entry name" value="DUF4357"/>
    <property type="match status" value="1"/>
</dbReference>
<dbReference type="CDD" id="cd10447">
    <property type="entry name" value="GIY-YIG_unchar_2"/>
    <property type="match status" value="1"/>
</dbReference>
<name>A0ABZ0HRV4_9HYPH</name>
<dbReference type="InterPro" id="IPR025579">
    <property type="entry name" value="DUF4357"/>
</dbReference>
<proteinExistence type="predicted"/>
<dbReference type="Proteomes" id="UP001626536">
    <property type="component" value="Chromosome"/>
</dbReference>
<accession>A0ABZ0HRV4</accession>
<protein>
    <submittedName>
        <fullName evidence="3">GIY-YIG nuclease family protein</fullName>
    </submittedName>
</protein>
<evidence type="ECO:0000256" key="1">
    <source>
        <dbReference type="SAM" id="MobiDB-lite"/>
    </source>
</evidence>
<dbReference type="RefSeq" id="WP_407338988.1">
    <property type="nucleotide sequence ID" value="NZ_CP136862.1"/>
</dbReference>
<reference evidence="3 4" key="1">
    <citation type="submission" date="2023-10" db="EMBL/GenBank/DDBJ databases">
        <title>Novel methanotroph of the genus Methylocapsa from a subarctic wetland.</title>
        <authorList>
            <person name="Belova S.E."/>
            <person name="Oshkin I.Y."/>
            <person name="Miroshnikov K."/>
            <person name="Dedysh S.N."/>
        </authorList>
    </citation>
    <scope>NUCLEOTIDE SEQUENCE [LARGE SCALE GENOMIC DNA]</scope>
    <source>
        <strain evidence="3 4">RX1</strain>
    </source>
</reference>
<evidence type="ECO:0000313" key="3">
    <source>
        <dbReference type="EMBL" id="WOJ89541.1"/>
    </source>
</evidence>
<evidence type="ECO:0000313" key="4">
    <source>
        <dbReference type="Proteomes" id="UP001626536"/>
    </source>
</evidence>
<sequence length="319" mass="35727">MASQGLTVRLYLVDGTPTGLLTAEIMNWTGHVFVAPRSRLADALKRDEWNRTGVYFLMGNDPDQPSRERVYIGEGDNVSDRIKLHAKDSSKDFWSKVCIVTSKDQNLTKAHVRFLESRLVEITKSADRANLANGNEPGSKLLPESDVADMEYFLSQMQIVLPLVNFDFLRPQPTLPQSKAVPQDLVQTTGPLELVLASKKHKIEARAIEQDGEFTVLKGSKASTKSDFIWNTYQPMRDSLIKEGRLVNTVDPDVLEFKRDTVFPSPSAAASVIFNRNANGQIDWKVAGTRQTLKDYRDAQLFPGRADFPSENKASEPNE</sequence>
<feature type="compositionally biased region" description="Basic and acidic residues" evidence="1">
    <location>
        <begin position="308"/>
        <end position="319"/>
    </location>
</feature>
<dbReference type="EMBL" id="CP136862">
    <property type="protein sequence ID" value="WOJ89541.1"/>
    <property type="molecule type" value="Genomic_DNA"/>
</dbReference>
<organism evidence="3 4">
    <name type="scientific">Methylocapsa polymorpha</name>
    <dbReference type="NCBI Taxonomy" id="3080828"/>
    <lineage>
        <taxon>Bacteria</taxon>
        <taxon>Pseudomonadati</taxon>
        <taxon>Pseudomonadota</taxon>
        <taxon>Alphaproteobacteria</taxon>
        <taxon>Hyphomicrobiales</taxon>
        <taxon>Beijerinckiaceae</taxon>
        <taxon>Methylocapsa</taxon>
    </lineage>
</organism>
<gene>
    <name evidence="3" type="ORF">RZS28_17415</name>
</gene>
<feature type="domain" description="DUF4357" evidence="2">
    <location>
        <begin position="237"/>
        <end position="287"/>
    </location>
</feature>
<keyword evidence="4" id="KW-1185">Reference proteome</keyword>
<evidence type="ECO:0000259" key="2">
    <source>
        <dbReference type="Pfam" id="PF14267"/>
    </source>
</evidence>